<feature type="transmembrane region" description="Helical" evidence="6">
    <location>
        <begin position="487"/>
        <end position="507"/>
    </location>
</feature>
<dbReference type="Proteomes" id="UP000808914">
    <property type="component" value="Unassembled WGS sequence"/>
</dbReference>
<feature type="transmembrane region" description="Helical" evidence="6">
    <location>
        <begin position="7"/>
        <end position="30"/>
    </location>
</feature>
<dbReference type="PIRSF" id="PIRSF038958">
    <property type="entry name" value="PG_synth_SpoVB"/>
    <property type="match status" value="1"/>
</dbReference>
<evidence type="ECO:0000313" key="7">
    <source>
        <dbReference type="EMBL" id="MBM7646494.1"/>
    </source>
</evidence>
<evidence type="ECO:0000256" key="6">
    <source>
        <dbReference type="SAM" id="Phobius"/>
    </source>
</evidence>
<keyword evidence="3 6" id="KW-0812">Transmembrane</keyword>
<dbReference type="PANTHER" id="PTHR30250:SF21">
    <property type="entry name" value="LIPID II FLIPPASE MURJ"/>
    <property type="match status" value="1"/>
</dbReference>
<name>A0ABS2Q2I4_9BACL</name>
<feature type="transmembrane region" description="Helical" evidence="6">
    <location>
        <begin position="84"/>
        <end position="102"/>
    </location>
</feature>
<keyword evidence="8" id="KW-1185">Reference proteome</keyword>
<evidence type="ECO:0000313" key="8">
    <source>
        <dbReference type="Proteomes" id="UP000808914"/>
    </source>
</evidence>
<dbReference type="InterPro" id="IPR050833">
    <property type="entry name" value="Poly_Biosynth_Transport"/>
</dbReference>
<feature type="transmembrane region" description="Helical" evidence="6">
    <location>
        <begin position="185"/>
        <end position="205"/>
    </location>
</feature>
<feature type="transmembrane region" description="Helical" evidence="6">
    <location>
        <begin position="160"/>
        <end position="179"/>
    </location>
</feature>
<keyword evidence="5 6" id="KW-0472">Membrane</keyword>
<protein>
    <submittedName>
        <fullName evidence="7">O-antigen/teichoic acid export membrane protein</fullName>
    </submittedName>
</protein>
<comment type="caution">
    <text evidence="7">The sequence shown here is derived from an EMBL/GenBank/DDBJ whole genome shotgun (WGS) entry which is preliminary data.</text>
</comment>
<feature type="transmembrane region" description="Helical" evidence="6">
    <location>
        <begin position="331"/>
        <end position="354"/>
    </location>
</feature>
<dbReference type="PANTHER" id="PTHR30250">
    <property type="entry name" value="PST FAMILY PREDICTED COLANIC ACID TRANSPORTER"/>
    <property type="match status" value="1"/>
</dbReference>
<keyword evidence="2" id="KW-1003">Cell membrane</keyword>
<evidence type="ECO:0000256" key="4">
    <source>
        <dbReference type="ARBA" id="ARBA00022989"/>
    </source>
</evidence>
<sequence length="530" mass="58399">MLRGTFILTVATFLSKFLGLIFVVPFNALVGSSGTALYSFGYTPYAIILSLSTMGVPLAVSKFVSRYNAMGDYLTGRRLFRSGLKFMTITGILGFLILYFMAPFIARLSSIEGSDYSDVTTVIRVTSVALIIVPAMSLIRGYFQGFQSMGPTALSQVIEQLVRTIFILVSAFLVIVVFQGSVTTAVALATFASFVGAVFGLLVLIRYWQKRKAQLDAYVEQSTVKSNLSLSEMYRELIAYAIPFVAVGIAMNLYQAIDQFTQRFFSIFHHYTYNELVSIMGNLLMNDQKLVMIPVSLATALALSVVPAVTKSFAEGNRDEVQRKTTQALQLVLYLTIPAAAGMSILGYTIYGMLYDFKEIVIGGYILRWYAPTAILFALFSVTASILQGINWQKVTIFSLLVGVLIKLILNPLFIMWFGMAGPILATNIGYIASVAINMMAITRATGYEYSFIIKRFLLISIFTIVMLIVVKLILLLSGGTIPNSRWHATFVSIIAVIFGGGVYGVLSFRSGLARQVLGRRVPLVGRFMK</sequence>
<proteinExistence type="predicted"/>
<dbReference type="EMBL" id="JAFBER010000022">
    <property type="protein sequence ID" value="MBM7646494.1"/>
    <property type="molecule type" value="Genomic_DNA"/>
</dbReference>
<feature type="transmembrane region" description="Helical" evidence="6">
    <location>
        <begin position="424"/>
        <end position="445"/>
    </location>
</feature>
<dbReference type="InterPro" id="IPR024923">
    <property type="entry name" value="PG_synth_SpoVB"/>
</dbReference>
<comment type="subcellular location">
    <subcellularLocation>
        <location evidence="1">Cell membrane</location>
        <topology evidence="1">Multi-pass membrane protein</topology>
    </subcellularLocation>
</comment>
<accession>A0ABS2Q2I4</accession>
<evidence type="ECO:0000256" key="5">
    <source>
        <dbReference type="ARBA" id="ARBA00023136"/>
    </source>
</evidence>
<dbReference type="RefSeq" id="WP_205004376.1">
    <property type="nucleotide sequence ID" value="NZ_JAFBER010000022.1"/>
</dbReference>
<feature type="transmembrane region" description="Helical" evidence="6">
    <location>
        <begin position="237"/>
        <end position="257"/>
    </location>
</feature>
<organism evidence="7 8">
    <name type="scientific">Scopulibacillus daqui</name>
    <dbReference type="NCBI Taxonomy" id="1469162"/>
    <lineage>
        <taxon>Bacteria</taxon>
        <taxon>Bacillati</taxon>
        <taxon>Bacillota</taxon>
        <taxon>Bacilli</taxon>
        <taxon>Bacillales</taxon>
        <taxon>Sporolactobacillaceae</taxon>
        <taxon>Scopulibacillus</taxon>
    </lineage>
</organism>
<feature type="transmembrane region" description="Helical" evidence="6">
    <location>
        <begin position="369"/>
        <end position="390"/>
    </location>
</feature>
<evidence type="ECO:0000256" key="2">
    <source>
        <dbReference type="ARBA" id="ARBA00022475"/>
    </source>
</evidence>
<evidence type="ECO:0000256" key="1">
    <source>
        <dbReference type="ARBA" id="ARBA00004651"/>
    </source>
</evidence>
<dbReference type="InterPro" id="IPR002797">
    <property type="entry name" value="Polysacc_synth"/>
</dbReference>
<feature type="transmembrane region" description="Helical" evidence="6">
    <location>
        <begin position="122"/>
        <end position="139"/>
    </location>
</feature>
<keyword evidence="4 6" id="KW-1133">Transmembrane helix</keyword>
<gene>
    <name evidence="7" type="ORF">JOD45_002724</name>
</gene>
<feature type="transmembrane region" description="Helical" evidence="6">
    <location>
        <begin position="457"/>
        <end position="475"/>
    </location>
</feature>
<reference evidence="7 8" key="1">
    <citation type="submission" date="2021-01" db="EMBL/GenBank/DDBJ databases">
        <title>Genomic Encyclopedia of Type Strains, Phase IV (KMG-IV): sequencing the most valuable type-strain genomes for metagenomic binning, comparative biology and taxonomic classification.</title>
        <authorList>
            <person name="Goeker M."/>
        </authorList>
    </citation>
    <scope>NUCLEOTIDE SEQUENCE [LARGE SCALE GENOMIC DNA]</scope>
    <source>
        <strain evidence="7 8">DSM 28236</strain>
    </source>
</reference>
<feature type="transmembrane region" description="Helical" evidence="6">
    <location>
        <begin position="42"/>
        <end position="64"/>
    </location>
</feature>
<evidence type="ECO:0000256" key="3">
    <source>
        <dbReference type="ARBA" id="ARBA00022692"/>
    </source>
</evidence>
<dbReference type="Pfam" id="PF01943">
    <property type="entry name" value="Polysacc_synt"/>
    <property type="match status" value="1"/>
</dbReference>
<dbReference type="CDD" id="cd13124">
    <property type="entry name" value="MATE_SpoVB_like"/>
    <property type="match status" value="1"/>
</dbReference>
<feature type="transmembrane region" description="Helical" evidence="6">
    <location>
        <begin position="397"/>
        <end position="418"/>
    </location>
</feature>
<feature type="transmembrane region" description="Helical" evidence="6">
    <location>
        <begin position="290"/>
        <end position="310"/>
    </location>
</feature>